<dbReference type="SUPFAM" id="SSF47413">
    <property type="entry name" value="lambda repressor-like DNA-binding domains"/>
    <property type="match status" value="1"/>
</dbReference>
<accession>D5Q7G4</accession>
<dbReference type="GO" id="GO:0003677">
    <property type="term" value="F:DNA binding"/>
    <property type="evidence" value="ECO:0007669"/>
    <property type="project" value="InterPro"/>
</dbReference>
<feature type="domain" description="HTH cro/C1-type" evidence="1">
    <location>
        <begin position="26"/>
        <end position="81"/>
    </location>
</feature>
<dbReference type="EMBL" id="ADNX01000075">
    <property type="protein sequence ID" value="EFH06144.1"/>
    <property type="molecule type" value="Genomic_DNA"/>
</dbReference>
<sequence>MLHKDLLNILLCRGEAMKYGHLELHIEELLKEKGISKNTICKELDIPRSNFNRYCRNEFQRLDAQLICKLCSYLDCGIEELIEYVKE</sequence>
<dbReference type="CDD" id="cd00093">
    <property type="entry name" value="HTH_XRE"/>
    <property type="match status" value="1"/>
</dbReference>
<gene>
    <name evidence="2" type="ORF">HMPREF0220_2848</name>
</gene>
<dbReference type="AlphaFoldDB" id="D5Q7G4"/>
<evidence type="ECO:0000259" key="1">
    <source>
        <dbReference type="PROSITE" id="PS50943"/>
    </source>
</evidence>
<evidence type="ECO:0000313" key="2">
    <source>
        <dbReference type="EMBL" id="EFH06144.1"/>
    </source>
</evidence>
<dbReference type="PROSITE" id="PS50943">
    <property type="entry name" value="HTH_CROC1"/>
    <property type="match status" value="1"/>
</dbReference>
<organism evidence="2 3">
    <name type="scientific">Clostridioides difficile NAP08</name>
    <dbReference type="NCBI Taxonomy" id="525259"/>
    <lineage>
        <taxon>Bacteria</taxon>
        <taxon>Bacillati</taxon>
        <taxon>Bacillota</taxon>
        <taxon>Clostridia</taxon>
        <taxon>Peptostreptococcales</taxon>
        <taxon>Peptostreptococcaceae</taxon>
        <taxon>Clostridioides</taxon>
    </lineage>
</organism>
<dbReference type="Proteomes" id="UP000003227">
    <property type="component" value="Unassembled WGS sequence"/>
</dbReference>
<evidence type="ECO:0000313" key="3">
    <source>
        <dbReference type="Proteomes" id="UP000003227"/>
    </source>
</evidence>
<reference evidence="2 3" key="1">
    <citation type="submission" date="2010-05" db="EMBL/GenBank/DDBJ databases">
        <authorList>
            <person name="Qin X."/>
            <person name="Bachman B."/>
            <person name="Battles P."/>
            <person name="Bell A."/>
            <person name="Bess C."/>
            <person name="Bickham C."/>
            <person name="Chaboub L."/>
            <person name="Chen D."/>
            <person name="Coyle M."/>
            <person name="Deiros D.R."/>
            <person name="Dinh H."/>
            <person name="Forbes L."/>
            <person name="Fowler G."/>
            <person name="Francisco L."/>
            <person name="Fu Q."/>
            <person name="Gubbala S."/>
            <person name="Hale W."/>
            <person name="Han Y."/>
            <person name="Hemphill L."/>
            <person name="Highlander S.K."/>
            <person name="Hirani K."/>
            <person name="Hogues M."/>
            <person name="Jackson L."/>
            <person name="Jakkamsetti A."/>
            <person name="Javaid M."/>
            <person name="Jiang H."/>
            <person name="Korchina V."/>
            <person name="Kovar C."/>
            <person name="Lara F."/>
            <person name="Lee S."/>
            <person name="Mata R."/>
            <person name="Mathew T."/>
            <person name="Moen C."/>
            <person name="Morales K."/>
            <person name="Munidasa M."/>
            <person name="Nazareth L."/>
            <person name="Ngo R."/>
            <person name="Nguyen L."/>
            <person name="Okwuonu G."/>
            <person name="Ongeri F."/>
            <person name="Patil S."/>
            <person name="Petrosino J."/>
            <person name="Pham C."/>
            <person name="Pham P."/>
            <person name="Pu L.-L."/>
            <person name="Puazo M."/>
            <person name="Raj R."/>
            <person name="Reid J."/>
            <person name="Rouhana J."/>
            <person name="Saada N."/>
            <person name="Shang Y."/>
            <person name="Simmons D."/>
            <person name="Thornton R."/>
            <person name="Warren J."/>
            <person name="Weissenberger G."/>
            <person name="Zhang J."/>
            <person name="Zhang L."/>
            <person name="Zhou C."/>
            <person name="Zhu D."/>
            <person name="Muzny D."/>
            <person name="Worley K."/>
            <person name="Gibbs R."/>
        </authorList>
    </citation>
    <scope>NUCLEOTIDE SEQUENCE [LARGE SCALE GENOMIC DNA]</scope>
    <source>
        <strain evidence="2 3">NAP08</strain>
    </source>
</reference>
<comment type="caution">
    <text evidence="2">The sequence shown here is derived from an EMBL/GenBank/DDBJ whole genome shotgun (WGS) entry which is preliminary data.</text>
</comment>
<dbReference type="SMART" id="SM00530">
    <property type="entry name" value="HTH_XRE"/>
    <property type="match status" value="1"/>
</dbReference>
<name>D5Q7G4_CLODI</name>
<dbReference type="HOGENOM" id="CLU_066192_31_2_9"/>
<proteinExistence type="predicted"/>
<dbReference type="Gene3D" id="1.10.260.40">
    <property type="entry name" value="lambda repressor-like DNA-binding domains"/>
    <property type="match status" value="1"/>
</dbReference>
<dbReference type="InterPro" id="IPR001387">
    <property type="entry name" value="Cro/C1-type_HTH"/>
</dbReference>
<dbReference type="Pfam" id="PF13443">
    <property type="entry name" value="HTH_26"/>
    <property type="match status" value="1"/>
</dbReference>
<protein>
    <recommendedName>
        <fullName evidence="1">HTH cro/C1-type domain-containing protein</fullName>
    </recommendedName>
</protein>
<dbReference type="InterPro" id="IPR010982">
    <property type="entry name" value="Lambda_DNA-bd_dom_sf"/>
</dbReference>